<keyword evidence="1" id="KW-0812">Transmembrane</keyword>
<comment type="caution">
    <text evidence="2">The sequence shown here is derived from an EMBL/GenBank/DDBJ whole genome shotgun (WGS) entry which is preliminary data.</text>
</comment>
<keyword evidence="1" id="KW-1133">Transmembrane helix</keyword>
<name>A0ABV2J9L2_9FIRM</name>
<sequence>MNTFIEILKSITYLTDLTTIWYLFMQFIIIYISYRQSKKGRAVLGFFLLLILLVFNYIYLSAFYKLNF</sequence>
<keyword evidence="1" id="KW-0472">Membrane</keyword>
<reference evidence="2 3" key="1">
    <citation type="submission" date="2024-06" db="EMBL/GenBank/DDBJ databases">
        <title>Genomic Encyclopedia of Type Strains, Phase IV (KMG-IV): sequencing the most valuable type-strain genomes for metagenomic binning, comparative biology and taxonomic classification.</title>
        <authorList>
            <person name="Goeker M."/>
        </authorList>
    </citation>
    <scope>NUCLEOTIDE SEQUENCE [LARGE SCALE GENOMIC DNA]</scope>
    <source>
        <strain evidence="2 3">DSM 21460</strain>
    </source>
</reference>
<organism evidence="2 3">
    <name type="scientific">Peptoniphilus olsenii</name>
    <dbReference type="NCBI Taxonomy" id="411570"/>
    <lineage>
        <taxon>Bacteria</taxon>
        <taxon>Bacillati</taxon>
        <taxon>Bacillota</taxon>
        <taxon>Tissierellia</taxon>
        <taxon>Tissierellales</taxon>
        <taxon>Peptoniphilaceae</taxon>
        <taxon>Peptoniphilus</taxon>
    </lineage>
</organism>
<evidence type="ECO:0000313" key="3">
    <source>
        <dbReference type="Proteomes" id="UP001549162"/>
    </source>
</evidence>
<evidence type="ECO:0000313" key="2">
    <source>
        <dbReference type="EMBL" id="MET3616961.1"/>
    </source>
</evidence>
<feature type="transmembrane region" description="Helical" evidence="1">
    <location>
        <begin position="12"/>
        <end position="32"/>
    </location>
</feature>
<feature type="transmembrane region" description="Helical" evidence="1">
    <location>
        <begin position="44"/>
        <end position="64"/>
    </location>
</feature>
<dbReference type="Proteomes" id="UP001549162">
    <property type="component" value="Unassembled WGS sequence"/>
</dbReference>
<gene>
    <name evidence="2" type="ORF">ABID14_000586</name>
</gene>
<dbReference type="EMBL" id="JBEPMA010000002">
    <property type="protein sequence ID" value="MET3616961.1"/>
    <property type="molecule type" value="Genomic_DNA"/>
</dbReference>
<protein>
    <submittedName>
        <fullName evidence="2">Uncharacterized protein</fullName>
    </submittedName>
</protein>
<proteinExistence type="predicted"/>
<accession>A0ABV2J9L2</accession>
<evidence type="ECO:0000256" key="1">
    <source>
        <dbReference type="SAM" id="Phobius"/>
    </source>
</evidence>
<keyword evidence="3" id="KW-1185">Reference proteome</keyword>